<dbReference type="Pfam" id="PF13180">
    <property type="entry name" value="PDZ_2"/>
    <property type="match status" value="1"/>
</dbReference>
<dbReference type="EMBL" id="JADOUF010000001">
    <property type="protein sequence ID" value="MBG6138752.1"/>
    <property type="molecule type" value="Genomic_DNA"/>
</dbReference>
<dbReference type="Gene3D" id="2.30.42.10">
    <property type="match status" value="1"/>
</dbReference>
<comment type="caution">
    <text evidence="2">The sequence shown here is derived from an EMBL/GenBank/DDBJ whole genome shotgun (WGS) entry which is preliminary data.</text>
</comment>
<protein>
    <submittedName>
        <fullName evidence="2">PDZ domain-containing protein</fullName>
    </submittedName>
</protein>
<dbReference type="Proteomes" id="UP000622552">
    <property type="component" value="Unassembled WGS sequence"/>
</dbReference>
<dbReference type="SUPFAM" id="SSF50156">
    <property type="entry name" value="PDZ domain-like"/>
    <property type="match status" value="1"/>
</dbReference>
<dbReference type="PROSITE" id="PS50106">
    <property type="entry name" value="PDZ"/>
    <property type="match status" value="1"/>
</dbReference>
<name>A0A8J7KY43_9ACTN</name>
<dbReference type="InterPro" id="IPR014721">
    <property type="entry name" value="Ribsml_uS5_D2-typ_fold_subgr"/>
</dbReference>
<evidence type="ECO:0000313" key="3">
    <source>
        <dbReference type="Proteomes" id="UP000622552"/>
    </source>
</evidence>
<dbReference type="InterPro" id="IPR008269">
    <property type="entry name" value="Lon_proteolytic"/>
</dbReference>
<dbReference type="InterPro" id="IPR027065">
    <property type="entry name" value="Lon_Prtase"/>
</dbReference>
<dbReference type="InterPro" id="IPR036034">
    <property type="entry name" value="PDZ_sf"/>
</dbReference>
<proteinExistence type="predicted"/>
<dbReference type="GO" id="GO:0030163">
    <property type="term" value="P:protein catabolic process"/>
    <property type="evidence" value="ECO:0007669"/>
    <property type="project" value="InterPro"/>
</dbReference>
<dbReference type="AlphaFoldDB" id="A0A8J7KY43"/>
<dbReference type="PANTHER" id="PTHR10046">
    <property type="entry name" value="ATP DEPENDENT LON PROTEASE FAMILY MEMBER"/>
    <property type="match status" value="1"/>
</dbReference>
<gene>
    <name evidence="2" type="ORF">IW245_004946</name>
</gene>
<dbReference type="SUPFAM" id="SSF54211">
    <property type="entry name" value="Ribosomal protein S5 domain 2-like"/>
    <property type="match status" value="1"/>
</dbReference>
<reference evidence="2" key="1">
    <citation type="submission" date="2020-11" db="EMBL/GenBank/DDBJ databases">
        <title>Sequencing the genomes of 1000 actinobacteria strains.</title>
        <authorList>
            <person name="Klenk H.-P."/>
        </authorList>
    </citation>
    <scope>NUCLEOTIDE SEQUENCE</scope>
    <source>
        <strain evidence="2">DSM 45356</strain>
    </source>
</reference>
<dbReference type="GO" id="GO:0004176">
    <property type="term" value="F:ATP-dependent peptidase activity"/>
    <property type="evidence" value="ECO:0007669"/>
    <property type="project" value="InterPro"/>
</dbReference>
<dbReference type="GO" id="GO:0004252">
    <property type="term" value="F:serine-type endopeptidase activity"/>
    <property type="evidence" value="ECO:0007669"/>
    <property type="project" value="InterPro"/>
</dbReference>
<keyword evidence="3" id="KW-1185">Reference proteome</keyword>
<sequence length="339" mass="35042">MTVLIGIVLVGILTGSLLWVKVPYVALGPGPTVNTLGSYKDATIITIDGRESYNPKGQLRLVTVSVSPEISLLDAIYYWFDTDTAVVPRELVYPPDKSQKQVDNENAQQFQRSQSSAETAALSKLGYPVKVGVKEIVAGKPADGKLKAGDIITAVDGHAISGVPDVAPLIKAKPVGTSFVVDYTRDGVKGSVPVVSAANEKGEPAIGVSLEQAQPHPFKIDVKLGDIGGPSAGLMFTLGILAKLDATDLTGGVVIAGTGTMDDSGAVGPIGGIAQKLVGAKRDGAKFFLTPADNCAEAVKNAQPGLPLAKVKTLDDALAALAAIREHREPVLCGASDGK</sequence>
<dbReference type="Pfam" id="PF05362">
    <property type="entry name" value="Lon_C"/>
    <property type="match status" value="1"/>
</dbReference>
<feature type="domain" description="PDZ" evidence="1">
    <location>
        <begin position="107"/>
        <end position="163"/>
    </location>
</feature>
<organism evidence="2 3">
    <name type="scientific">Longispora fulva</name>
    <dbReference type="NCBI Taxonomy" id="619741"/>
    <lineage>
        <taxon>Bacteria</taxon>
        <taxon>Bacillati</taxon>
        <taxon>Actinomycetota</taxon>
        <taxon>Actinomycetes</taxon>
        <taxon>Micromonosporales</taxon>
        <taxon>Micromonosporaceae</taxon>
        <taxon>Longispora</taxon>
    </lineage>
</organism>
<dbReference type="GO" id="GO:0006508">
    <property type="term" value="P:proteolysis"/>
    <property type="evidence" value="ECO:0007669"/>
    <property type="project" value="InterPro"/>
</dbReference>
<dbReference type="InterPro" id="IPR020568">
    <property type="entry name" value="Ribosomal_Su5_D2-typ_SF"/>
</dbReference>
<evidence type="ECO:0000313" key="2">
    <source>
        <dbReference type="EMBL" id="MBG6138752.1"/>
    </source>
</evidence>
<dbReference type="Gene3D" id="3.30.230.10">
    <property type="match status" value="1"/>
</dbReference>
<evidence type="ECO:0000259" key="1">
    <source>
        <dbReference type="PROSITE" id="PS50106"/>
    </source>
</evidence>
<accession>A0A8J7KY43</accession>
<dbReference type="InterPro" id="IPR001478">
    <property type="entry name" value="PDZ"/>
</dbReference>
<dbReference type="GO" id="GO:0005524">
    <property type="term" value="F:ATP binding"/>
    <property type="evidence" value="ECO:0007669"/>
    <property type="project" value="InterPro"/>
</dbReference>